<feature type="region of interest" description="Disordered" evidence="1">
    <location>
        <begin position="153"/>
        <end position="183"/>
    </location>
</feature>
<dbReference type="OrthoDB" id="2153085at2759"/>
<accession>A0A1Y2BQY1</accession>
<evidence type="ECO:0000256" key="1">
    <source>
        <dbReference type="SAM" id="MobiDB-lite"/>
    </source>
</evidence>
<evidence type="ECO:0000313" key="2">
    <source>
        <dbReference type="EMBL" id="ORY37150.1"/>
    </source>
</evidence>
<dbReference type="AlphaFoldDB" id="A0A1Y2BQY1"/>
<comment type="caution">
    <text evidence="2">The sequence shown here is derived from an EMBL/GenBank/DDBJ whole genome shotgun (WGS) entry which is preliminary data.</text>
</comment>
<keyword evidence="3" id="KW-1185">Reference proteome</keyword>
<feature type="region of interest" description="Disordered" evidence="1">
    <location>
        <begin position="104"/>
        <end position="132"/>
    </location>
</feature>
<reference evidence="2 3" key="1">
    <citation type="submission" date="2016-08" db="EMBL/GenBank/DDBJ databases">
        <title>A Parts List for Fungal Cellulosomes Revealed by Comparative Genomics.</title>
        <authorList>
            <consortium name="DOE Joint Genome Institute"/>
            <person name="Haitjema C.H."/>
            <person name="Gilmore S.P."/>
            <person name="Henske J.K."/>
            <person name="Solomon K.V."/>
            <person name="De Groot R."/>
            <person name="Kuo A."/>
            <person name="Mondo S.J."/>
            <person name="Salamov A.A."/>
            <person name="Labutti K."/>
            <person name="Zhao Z."/>
            <person name="Chiniquy J."/>
            <person name="Barry K."/>
            <person name="Brewer H.M."/>
            <person name="Purvine S.O."/>
            <person name="Wright A.T."/>
            <person name="Boxma B."/>
            <person name="Van Alen T."/>
            <person name="Hackstein J.H."/>
            <person name="Baker S.E."/>
            <person name="Grigoriev I.V."/>
            <person name="O'Malley M.A."/>
        </authorList>
    </citation>
    <scope>NUCLEOTIDE SEQUENCE [LARGE SCALE GENOMIC DNA]</scope>
    <source>
        <strain evidence="2 3">G1</strain>
    </source>
</reference>
<sequence>MYNINDILVDKDSTSFVRIENVSNNDKMNTCCRARILAVDSNTGYPIHLTCACIDIDNTTGYSVDLNCKFQPWLDTIEKESEKEEIEEIINKLKNINWEISSYEEEEDGEEYEEYENESDNESINEQGEEEINNNLYIKTLRRKLLDDSEDDDATLVVPNSPNSPIITLSTNEINSSTEVSTQ</sequence>
<organism evidence="2 3">
    <name type="scientific">Neocallimastix californiae</name>
    <dbReference type="NCBI Taxonomy" id="1754190"/>
    <lineage>
        <taxon>Eukaryota</taxon>
        <taxon>Fungi</taxon>
        <taxon>Fungi incertae sedis</taxon>
        <taxon>Chytridiomycota</taxon>
        <taxon>Chytridiomycota incertae sedis</taxon>
        <taxon>Neocallimastigomycetes</taxon>
        <taxon>Neocallimastigales</taxon>
        <taxon>Neocallimastigaceae</taxon>
        <taxon>Neocallimastix</taxon>
    </lineage>
</organism>
<protein>
    <submittedName>
        <fullName evidence="2">Uncharacterized protein</fullName>
    </submittedName>
</protein>
<name>A0A1Y2BQY1_9FUNG</name>
<evidence type="ECO:0000313" key="3">
    <source>
        <dbReference type="Proteomes" id="UP000193920"/>
    </source>
</evidence>
<dbReference type="EMBL" id="MCOG01000144">
    <property type="protein sequence ID" value="ORY37150.1"/>
    <property type="molecule type" value="Genomic_DNA"/>
</dbReference>
<proteinExistence type="predicted"/>
<feature type="compositionally biased region" description="Polar residues" evidence="1">
    <location>
        <begin position="158"/>
        <end position="183"/>
    </location>
</feature>
<dbReference type="Proteomes" id="UP000193920">
    <property type="component" value="Unassembled WGS sequence"/>
</dbReference>
<gene>
    <name evidence="2" type="ORF">LY90DRAFT_704712</name>
</gene>